<evidence type="ECO:0000313" key="3">
    <source>
        <dbReference type="Proteomes" id="UP000652354"/>
    </source>
</evidence>
<dbReference type="InterPro" id="IPR001119">
    <property type="entry name" value="SLH_dom"/>
</dbReference>
<protein>
    <recommendedName>
        <fullName evidence="1">SLH domain-containing protein</fullName>
    </recommendedName>
</protein>
<dbReference type="SUPFAM" id="SSF49478">
    <property type="entry name" value="Cna protein B-type domain"/>
    <property type="match status" value="1"/>
</dbReference>
<feature type="domain" description="SLH" evidence="1">
    <location>
        <begin position="1485"/>
        <end position="1542"/>
    </location>
</feature>
<feature type="domain" description="SLH" evidence="1">
    <location>
        <begin position="1426"/>
        <end position="1484"/>
    </location>
</feature>
<comment type="caution">
    <text evidence="2">The sequence shown here is derived from an EMBL/GenBank/DDBJ whole genome shotgun (WGS) entry which is preliminary data.</text>
</comment>
<dbReference type="InterPro" id="IPR051465">
    <property type="entry name" value="Cell_Envelope_Struct_Comp"/>
</dbReference>
<dbReference type="Proteomes" id="UP000652354">
    <property type="component" value="Unassembled WGS sequence"/>
</dbReference>
<evidence type="ECO:0000259" key="1">
    <source>
        <dbReference type="PROSITE" id="PS51272"/>
    </source>
</evidence>
<evidence type="ECO:0000313" key="2">
    <source>
        <dbReference type="EMBL" id="GIG53757.1"/>
    </source>
</evidence>
<reference evidence="2" key="1">
    <citation type="submission" date="2021-01" db="EMBL/GenBank/DDBJ databases">
        <title>Whole genome shotgun sequence of Demequina activiva NBRC 110675.</title>
        <authorList>
            <person name="Komaki H."/>
            <person name="Tamura T."/>
        </authorList>
    </citation>
    <scope>NUCLEOTIDE SEQUENCE</scope>
    <source>
        <strain evidence="2">NBRC 110675</strain>
    </source>
</reference>
<feature type="domain" description="SLH" evidence="1">
    <location>
        <begin position="1360"/>
        <end position="1423"/>
    </location>
</feature>
<accession>A0A919UFJ8</accession>
<dbReference type="PROSITE" id="PS51272">
    <property type="entry name" value="SLH"/>
    <property type="match status" value="3"/>
</dbReference>
<dbReference type="EMBL" id="BONR01000001">
    <property type="protein sequence ID" value="GIG53757.1"/>
    <property type="molecule type" value="Genomic_DNA"/>
</dbReference>
<gene>
    <name evidence="2" type="ORF">Dac01nite_05090</name>
</gene>
<sequence length="1542" mass="162304">MAAWTAGAITATAGAAAAVETGSISGTVTLPAGAPAEWLAGVAVEITSVDGAYYDMVSVEPDGSYAFDSSADHDYFVRAQVDSYWDGAWEELVQPNLLSEYHDGTWFESEASTVTVAGAAVDNVDFELDMGQVLSGTVSVAEGASAEVLAGEVRIAAELDHWTGWHISSTYVSLEDGAYELVGMYPLNYTVYFSGSGFGETHTNVVAEYYDDATDWDSADRVNLAGGDVSGVDAVLEEGRSLSGIVSLPEGAPLEWLRGVRVEVLDASGNYVTYADVDSETGAYAAVGLPAQELAVQVSAGWYWNDEDEQVVPNLLSEYYLDAYDLDDATLVDLTAGAADQINVTLDYGRSISGTVSLETGAETSLAEQQVSVSASFYYGDDLGWDQAGEPVYVDAETGHYEITGLEPGNYRLTFGSSPAPEVAVAAMREHYDDASIFDQATDVDVSAESATGIDAELSMGSTLSGQLTLPDGVAAWWMEYVNVFLEGDGNDVYLDAYPAADGTWSVRGVPDGDYRLLFMVGDVNWESSGILSEYYDNALSYDDAQIITVSGSHITGLDASLELGNSITGAVTIPESVPDAALREIAVSVEGLGEDYFWGSTYVRADGTYEVAGLPDGDYNVYFEPNDYWDEDTEDYINPGLLGEYYDNTYSWDEAAVLTVDGTDVTGIDAHLDLGTSISGTVTLAEGADPSLLEQGVIAQAESADWDSAIWDSGYAEVDPETGDFTIAGLLPDQYVVQFVGMETWDEESDTYSTTNISPEYFDDVTGRDDATWVDVRDEAATGIDAELEEGGSISGTVTLDAGADPTLIAQGIDVAVETLQGTFYADSRVDPDTGTYTVSGLPHSDYTVYFSGGWNWETETETRTNVVSEFYDNAYTWEDATPVTVDGAASGIDISLAEGRTISGTVSVDSEGDPAALAGVWVYVEDMETGASEGASVNPETGAYSIAGLGSGSYIVAFQADGYWDSETDEYINSNLRSEYYDDAFSREDADAVVVGASDISGIDAELSSFQTGSLEVDLSYPGDAPYGGTMCLQVETASTGEWLDSQCIDTTIDLPLTFEGLPTDKAVVVSAMDDEGSWLASQYLGGSNLPGTGTEIALVADDTVSVTLAVQPVGTISGTVVYEDLAEVVGDGYADVLIYTERALGEWVQVACSECGGDVDPLASTVTDEAGAFTAVGLVAGDYKVGFRPDAAESAYIDGEIGAPTVFYGGEDLASATVVTLTAGGARTGIDAVLPLADGSDPDPTFAVSGSVSLPSGASSALLGSVQVKLYSGASVVASTSVSGAGSWSIGGVAAGDYKVKFDYTGSDGALIDEFYDDASTLAGASVVSVTDENVTGIDALLAVKAVDPKPEPEPTYGSSFPDVPKSNSFYKHVSWLSESGITSGYSNGSFGPTDPVTRGQMAAFLYKLAGSPAYTPPKVSPFADVSTSNVFYKHITWLADEGITSGVGDGSKFAPSSEVTRGQMAAFLYKLADSPSFKAPSKASFPDVPTSHTFFKHVEWLADTGITSGYGSGKFGPGDDVTRGQMAVFLYKYDRLDF</sequence>
<dbReference type="Pfam" id="PF00395">
    <property type="entry name" value="SLH"/>
    <property type="match status" value="3"/>
</dbReference>
<dbReference type="PANTHER" id="PTHR43308">
    <property type="entry name" value="OUTER MEMBRANE PROTEIN ALPHA-RELATED"/>
    <property type="match status" value="1"/>
</dbReference>
<name>A0A919UFJ8_9MICO</name>
<proteinExistence type="predicted"/>
<keyword evidence="3" id="KW-1185">Reference proteome</keyword>
<organism evidence="2 3">
    <name type="scientific">Demequina activiva</name>
    <dbReference type="NCBI Taxonomy" id="1582364"/>
    <lineage>
        <taxon>Bacteria</taxon>
        <taxon>Bacillati</taxon>
        <taxon>Actinomycetota</taxon>
        <taxon>Actinomycetes</taxon>
        <taxon>Micrococcales</taxon>
        <taxon>Demequinaceae</taxon>
        <taxon>Demequina</taxon>
    </lineage>
</organism>